<evidence type="ECO:0000256" key="2">
    <source>
        <dbReference type="ARBA" id="ARBA00041558"/>
    </source>
</evidence>
<evidence type="ECO:0000313" key="5">
    <source>
        <dbReference type="RefSeq" id="XP_033235880.1"/>
    </source>
</evidence>
<accession>A0A6I8VXQ6</accession>
<sequence length="597" mass="66560">MRWTIVSGILNVDDCFLTLKPTKTFTAASNLSTSMCDVEEQDLSAALLNNNVSFSSTMVTSSADLSFSLTEAEICKLKKKFDASTMPNEDMDVSINVEEISVPEESSIQEKSIMHKEISVQESSIQEKSSVQEETTLEEDTSMQETTLNEESTLEESESVINLEDTIDEPEIQSIVPESNQLIVLDVNKPVVANENEPFVTEKATEIVAAEAEEIAPLEYFKNKLIEVGRRCWKSSAAAQHYTKGCYWSPDGTCLLVPIHLDGMHVMELPPDLYTATTVAQERGLTNLVPAVHVPEGGTVYDCVWYPHMNSQEPDSCFWLATRQHEPIHMWDAFDGKLRCSYSGYDAVDEVMAAISLAFSHDGQQIYAGYKRCIKIFDTSRPGRLCDDYPVKFAISCIAQTTEHHNTLTCGNWHGYIQHFDLRCSPKQGPLFTLGGHKGGITQLKYAEGSAGWQLFSGARKCQKLLQWDMRNYKKPLEEYQRNVETNQRIQFDLTPDLGWLASGDTQGALNVWDMNGDGEVSALPLHNDCCNGASFHPTLPILASSSGQYHFIGSDGRVNDSVLDCTGAVEQEQSKEKPQEVIYENAVVMWWCGQGL</sequence>
<gene>
    <name evidence="5" type="primary">WDR79</name>
</gene>
<dbReference type="FunCoup" id="A0A6I8VXQ6">
    <property type="interactions" value="1823"/>
</dbReference>
<feature type="compositionally biased region" description="Polar residues" evidence="3">
    <location>
        <begin position="120"/>
        <end position="134"/>
    </location>
</feature>
<dbReference type="InParanoid" id="A0A6I8VXQ6"/>
<evidence type="ECO:0000313" key="4">
    <source>
        <dbReference type="Proteomes" id="UP000001819"/>
    </source>
</evidence>
<dbReference type="GO" id="GO:0030576">
    <property type="term" value="P:Cajal body organization"/>
    <property type="evidence" value="ECO:0007669"/>
    <property type="project" value="TreeGrafter"/>
</dbReference>
<dbReference type="Proteomes" id="UP000001819">
    <property type="component" value="Chromosome 4"/>
</dbReference>
<dbReference type="InterPro" id="IPR051150">
    <property type="entry name" value="SWT21/TCAB1_mRNA_Telomere"/>
</dbReference>
<dbReference type="InterPro" id="IPR036322">
    <property type="entry name" value="WD40_repeat_dom_sf"/>
</dbReference>
<reference evidence="5" key="1">
    <citation type="submission" date="2025-08" db="UniProtKB">
        <authorList>
            <consortium name="RefSeq"/>
        </authorList>
    </citation>
    <scope>IDENTIFICATION</scope>
    <source>
        <strain evidence="5">MV-25-SWS-2005</strain>
        <tissue evidence="5">Whole body</tissue>
    </source>
</reference>
<dbReference type="InterPro" id="IPR015943">
    <property type="entry name" value="WD40/YVTN_repeat-like_dom_sf"/>
</dbReference>
<evidence type="ECO:0000256" key="3">
    <source>
        <dbReference type="SAM" id="MobiDB-lite"/>
    </source>
</evidence>
<dbReference type="AlphaFoldDB" id="A0A6I8VXQ6"/>
<dbReference type="RefSeq" id="XP_033235880.1">
    <property type="nucleotide sequence ID" value="XM_033379989.1"/>
</dbReference>
<keyword evidence="4" id="KW-1185">Reference proteome</keyword>
<name>A0A6I8VXQ6_DROPS</name>
<dbReference type="PANTHER" id="PTHR13211">
    <property type="entry name" value="TELOMERASE CAJAL BODY PROTEIN 1"/>
    <property type="match status" value="1"/>
</dbReference>
<feature type="region of interest" description="Disordered" evidence="3">
    <location>
        <begin position="119"/>
        <end position="158"/>
    </location>
</feature>
<dbReference type="ExpressionAtlas" id="A0A6I8VXQ6">
    <property type="expression patterns" value="baseline"/>
</dbReference>
<evidence type="ECO:0000256" key="1">
    <source>
        <dbReference type="ARBA" id="ARBA00038279"/>
    </source>
</evidence>
<dbReference type="GO" id="GO:0003723">
    <property type="term" value="F:RNA binding"/>
    <property type="evidence" value="ECO:0007669"/>
    <property type="project" value="TreeGrafter"/>
</dbReference>
<protein>
    <recommendedName>
        <fullName evidence="2">WD repeat-containing protein 79</fullName>
    </recommendedName>
</protein>
<dbReference type="InterPro" id="IPR001680">
    <property type="entry name" value="WD40_rpt"/>
</dbReference>
<organism evidence="4 5">
    <name type="scientific">Drosophila pseudoobscura pseudoobscura</name>
    <name type="common">Fruit fly</name>
    <dbReference type="NCBI Taxonomy" id="46245"/>
    <lineage>
        <taxon>Eukaryota</taxon>
        <taxon>Metazoa</taxon>
        <taxon>Ecdysozoa</taxon>
        <taxon>Arthropoda</taxon>
        <taxon>Hexapoda</taxon>
        <taxon>Insecta</taxon>
        <taxon>Pterygota</taxon>
        <taxon>Neoptera</taxon>
        <taxon>Endopterygota</taxon>
        <taxon>Diptera</taxon>
        <taxon>Brachycera</taxon>
        <taxon>Muscomorpha</taxon>
        <taxon>Ephydroidea</taxon>
        <taxon>Drosophilidae</taxon>
        <taxon>Drosophila</taxon>
        <taxon>Sophophora</taxon>
    </lineage>
</organism>
<dbReference type="PANTHER" id="PTHR13211:SF0">
    <property type="entry name" value="TELOMERASE CAJAL BODY PROTEIN 1"/>
    <property type="match status" value="1"/>
</dbReference>
<dbReference type="Gene3D" id="2.130.10.10">
    <property type="entry name" value="YVTN repeat-like/Quinoprotein amine dehydrogenase"/>
    <property type="match status" value="1"/>
</dbReference>
<dbReference type="SUPFAM" id="SSF50978">
    <property type="entry name" value="WD40 repeat-like"/>
    <property type="match status" value="1"/>
</dbReference>
<proteinExistence type="inferred from homology"/>
<dbReference type="SMART" id="SM00320">
    <property type="entry name" value="WD40"/>
    <property type="match status" value="4"/>
</dbReference>
<comment type="similarity">
    <text evidence="1">Belongs to the TCAB1 family.</text>
</comment>
<dbReference type="GO" id="GO:0015030">
    <property type="term" value="C:Cajal body"/>
    <property type="evidence" value="ECO:0007669"/>
    <property type="project" value="TreeGrafter"/>
</dbReference>